<dbReference type="Gene3D" id="3.40.50.720">
    <property type="entry name" value="NAD(P)-binding Rossmann-like Domain"/>
    <property type="match status" value="1"/>
</dbReference>
<evidence type="ECO:0000256" key="9">
    <source>
        <dbReference type="ARBA" id="ARBA00052690"/>
    </source>
</evidence>
<dbReference type="InterPro" id="IPR029036">
    <property type="entry name" value="P5CR_dimer"/>
</dbReference>
<evidence type="ECO:0000313" key="16">
    <source>
        <dbReference type="EMBL" id="XDK24813.1"/>
    </source>
</evidence>
<feature type="domain" description="Pyrroline-5-carboxylate reductase dimerisation" evidence="15">
    <location>
        <begin position="163"/>
        <end position="268"/>
    </location>
</feature>
<accession>A0AB39HEQ8</accession>
<evidence type="ECO:0000256" key="2">
    <source>
        <dbReference type="ARBA" id="ARBA00005525"/>
    </source>
</evidence>
<dbReference type="EC" id="1.5.1.2" evidence="10 11"/>
<dbReference type="HAMAP" id="MF_01925">
    <property type="entry name" value="P5C_reductase"/>
    <property type="match status" value="1"/>
</dbReference>
<feature type="binding site" evidence="12">
    <location>
        <position position="57"/>
    </location>
    <ligand>
        <name>NADPH</name>
        <dbReference type="ChEBI" id="CHEBI:57783"/>
    </ligand>
</feature>
<dbReference type="Pfam" id="PF14748">
    <property type="entry name" value="P5CR_dimer"/>
    <property type="match status" value="1"/>
</dbReference>
<dbReference type="FunFam" id="3.40.50.720:FF:000105">
    <property type="entry name" value="Pyrroline-5-carboxylate reductase"/>
    <property type="match status" value="1"/>
</dbReference>
<dbReference type="RefSeq" id="WP_306100535.1">
    <property type="nucleotide sequence ID" value="NZ_CP162601.1"/>
</dbReference>
<evidence type="ECO:0000256" key="5">
    <source>
        <dbReference type="ARBA" id="ARBA00022650"/>
    </source>
</evidence>
<evidence type="ECO:0000256" key="6">
    <source>
        <dbReference type="ARBA" id="ARBA00022857"/>
    </source>
</evidence>
<evidence type="ECO:0000259" key="15">
    <source>
        <dbReference type="Pfam" id="PF14748"/>
    </source>
</evidence>
<evidence type="ECO:0000256" key="4">
    <source>
        <dbReference type="ARBA" id="ARBA00022605"/>
    </source>
</evidence>
<comment type="subcellular location">
    <subcellularLocation>
        <location evidence="10">Cytoplasm</location>
    </subcellularLocation>
</comment>
<dbReference type="InterPro" id="IPR053790">
    <property type="entry name" value="P5CR-like_CS"/>
</dbReference>
<evidence type="ECO:0000256" key="3">
    <source>
        <dbReference type="ARBA" id="ARBA00022490"/>
    </source>
</evidence>
<keyword evidence="5 10" id="KW-0641">Proline biosynthesis</keyword>
<evidence type="ECO:0000256" key="8">
    <source>
        <dbReference type="ARBA" id="ARBA00050547"/>
    </source>
</evidence>
<dbReference type="InterPro" id="IPR028939">
    <property type="entry name" value="P5C_Rdtase_cat_N"/>
</dbReference>
<organism evidence="16">
    <name type="scientific">Vibrio sp. HB236076</name>
    <dbReference type="NCBI Taxonomy" id="3232307"/>
    <lineage>
        <taxon>Bacteria</taxon>
        <taxon>Pseudomonadati</taxon>
        <taxon>Pseudomonadota</taxon>
        <taxon>Gammaproteobacteria</taxon>
        <taxon>Vibrionales</taxon>
        <taxon>Vibrionaceae</taxon>
        <taxon>Vibrio</taxon>
    </lineage>
</organism>
<dbReference type="Gene3D" id="1.10.3730.10">
    <property type="entry name" value="ProC C-terminal domain-like"/>
    <property type="match status" value="1"/>
</dbReference>
<comment type="catalytic activity">
    <reaction evidence="8 10">
        <text>L-proline + NAD(+) = (S)-1-pyrroline-5-carboxylate + NADH + 2 H(+)</text>
        <dbReference type="Rhea" id="RHEA:14105"/>
        <dbReference type="ChEBI" id="CHEBI:15378"/>
        <dbReference type="ChEBI" id="CHEBI:17388"/>
        <dbReference type="ChEBI" id="CHEBI:57540"/>
        <dbReference type="ChEBI" id="CHEBI:57945"/>
        <dbReference type="ChEBI" id="CHEBI:60039"/>
        <dbReference type="EC" id="1.5.1.2"/>
    </reaction>
</comment>
<name>A0AB39HEQ8_9VIBR</name>
<dbReference type="SUPFAM" id="SSF48179">
    <property type="entry name" value="6-phosphogluconate dehydrogenase C-terminal domain-like"/>
    <property type="match status" value="1"/>
</dbReference>
<dbReference type="PIRSF" id="PIRSF000193">
    <property type="entry name" value="Pyrrol-5-carb_rd"/>
    <property type="match status" value="1"/>
</dbReference>
<dbReference type="PANTHER" id="PTHR11645:SF0">
    <property type="entry name" value="PYRROLINE-5-CARBOXYLATE REDUCTASE 3"/>
    <property type="match status" value="1"/>
</dbReference>
<dbReference type="FunFam" id="1.10.3730.10:FF:000001">
    <property type="entry name" value="Pyrroline-5-carboxylate reductase"/>
    <property type="match status" value="1"/>
</dbReference>
<comment type="function">
    <text evidence="10">Catalyzes the reduction of 1-pyrroline-5-carboxylate (PCA) to L-proline.</text>
</comment>
<dbReference type="SUPFAM" id="SSF51735">
    <property type="entry name" value="NAD(P)-binding Rossmann-fold domains"/>
    <property type="match status" value="1"/>
</dbReference>
<dbReference type="GO" id="GO:0004735">
    <property type="term" value="F:pyrroline-5-carboxylate reductase activity"/>
    <property type="evidence" value="ECO:0007669"/>
    <property type="project" value="UniProtKB-UniRule"/>
</dbReference>
<evidence type="ECO:0000256" key="11">
    <source>
        <dbReference type="NCBIfam" id="TIGR00112"/>
    </source>
</evidence>
<dbReference type="InterPro" id="IPR036291">
    <property type="entry name" value="NAD(P)-bd_dom_sf"/>
</dbReference>
<evidence type="ECO:0000256" key="13">
    <source>
        <dbReference type="RuleBase" id="RU003903"/>
    </source>
</evidence>
<keyword evidence="7 10" id="KW-0560">Oxidoreductase</keyword>
<keyword evidence="3 10" id="KW-0963">Cytoplasm</keyword>
<sequence>MQQKTIAFIGSGNMAQAIISGLLNSGYPEHSIIATGRSEEKLAKLEEKYKISVTTDNLKAAEQANVIVLAVKPQMMKGVCEQLASVDLSSKLIITIAAGILSTKYPLWTQQTLQLVRVMPNTPSLIGKGLSGLYANDDIAPEWSAFAESLMASVGDICWVKHESGINNIIAAAGSAPAYFFYFMESIEKQAIEQGFTPEMARKIVTQVALGSAHMVSSNPSTPISTLREQVTSKGGTTAEALAVFEQQQLCDIVATAMKAAVTRAEEMQELF</sequence>
<comment type="similarity">
    <text evidence="2 10 13">Belongs to the pyrroline-5-carboxylate reductase family.</text>
</comment>
<evidence type="ECO:0000256" key="1">
    <source>
        <dbReference type="ARBA" id="ARBA00005205"/>
    </source>
</evidence>
<comment type="catalytic activity">
    <reaction evidence="9 10 13">
        <text>L-proline + NADP(+) = (S)-1-pyrroline-5-carboxylate + NADPH + 2 H(+)</text>
        <dbReference type="Rhea" id="RHEA:14109"/>
        <dbReference type="ChEBI" id="CHEBI:15378"/>
        <dbReference type="ChEBI" id="CHEBI:17388"/>
        <dbReference type="ChEBI" id="CHEBI:57783"/>
        <dbReference type="ChEBI" id="CHEBI:58349"/>
        <dbReference type="ChEBI" id="CHEBI:60039"/>
        <dbReference type="EC" id="1.5.1.2"/>
    </reaction>
</comment>
<evidence type="ECO:0000256" key="10">
    <source>
        <dbReference type="HAMAP-Rule" id="MF_01925"/>
    </source>
</evidence>
<feature type="domain" description="Pyrroline-5-carboxylate reductase catalytic N-terminal" evidence="14">
    <location>
        <begin position="5"/>
        <end position="99"/>
    </location>
</feature>
<feature type="binding site" evidence="12">
    <location>
        <begin position="70"/>
        <end position="73"/>
    </location>
    <ligand>
        <name>NADP(+)</name>
        <dbReference type="ChEBI" id="CHEBI:58349"/>
    </ligand>
</feature>
<dbReference type="GO" id="GO:0005737">
    <property type="term" value="C:cytoplasm"/>
    <property type="evidence" value="ECO:0007669"/>
    <property type="project" value="UniProtKB-SubCell"/>
</dbReference>
<keyword evidence="6 10" id="KW-0521">NADP</keyword>
<evidence type="ECO:0000259" key="14">
    <source>
        <dbReference type="Pfam" id="PF03807"/>
    </source>
</evidence>
<dbReference type="InterPro" id="IPR008927">
    <property type="entry name" value="6-PGluconate_DH-like_C_sf"/>
</dbReference>
<dbReference type="PANTHER" id="PTHR11645">
    <property type="entry name" value="PYRROLINE-5-CARBOXYLATE REDUCTASE"/>
    <property type="match status" value="1"/>
</dbReference>
<dbReference type="Pfam" id="PF03807">
    <property type="entry name" value="F420_oxidored"/>
    <property type="match status" value="1"/>
</dbReference>
<comment type="pathway">
    <text evidence="1 10 13">Amino-acid biosynthesis; L-proline biosynthesis; L-proline from L-glutamate 5-semialdehyde: step 1/1.</text>
</comment>
<dbReference type="PROSITE" id="PS00521">
    <property type="entry name" value="P5CR"/>
    <property type="match status" value="1"/>
</dbReference>
<evidence type="ECO:0000256" key="12">
    <source>
        <dbReference type="PIRSR" id="PIRSR000193-1"/>
    </source>
</evidence>
<proteinExistence type="inferred from homology"/>
<dbReference type="GO" id="GO:0055129">
    <property type="term" value="P:L-proline biosynthetic process"/>
    <property type="evidence" value="ECO:0007669"/>
    <property type="project" value="UniProtKB-UniRule"/>
</dbReference>
<reference evidence="16" key="1">
    <citation type="submission" date="2024-07" db="EMBL/GenBank/DDBJ databases">
        <title>Genome Analysis of a Potential Novel Vibrio Species Secreting pH- and Thermo-stable Alginate Lyase and its Application in Producing Alginate Oligosaccharides.</title>
        <authorList>
            <person name="Huang H."/>
            <person name="Bao K."/>
        </authorList>
    </citation>
    <scope>NUCLEOTIDE SEQUENCE</scope>
    <source>
        <strain evidence="16">HB236076</strain>
    </source>
</reference>
<gene>
    <name evidence="10 16" type="primary">proC</name>
    <name evidence="16" type="ORF">AB0763_11565</name>
</gene>
<dbReference type="KEGG" id="vih:AB0763_11565"/>
<keyword evidence="4 10" id="KW-0028">Amino-acid biosynthesis</keyword>
<dbReference type="InterPro" id="IPR000304">
    <property type="entry name" value="Pyrroline-COOH_reductase"/>
</dbReference>
<dbReference type="EMBL" id="CP162601">
    <property type="protein sequence ID" value="XDK24813.1"/>
    <property type="molecule type" value="Genomic_DNA"/>
</dbReference>
<evidence type="ECO:0000256" key="7">
    <source>
        <dbReference type="ARBA" id="ARBA00023002"/>
    </source>
</evidence>
<dbReference type="NCBIfam" id="TIGR00112">
    <property type="entry name" value="proC"/>
    <property type="match status" value="1"/>
</dbReference>
<feature type="binding site" evidence="12">
    <location>
        <begin position="9"/>
        <end position="14"/>
    </location>
    <ligand>
        <name>NADP(+)</name>
        <dbReference type="ChEBI" id="CHEBI:58349"/>
    </ligand>
</feature>
<dbReference type="AlphaFoldDB" id="A0AB39HEQ8"/>
<protein>
    <recommendedName>
        <fullName evidence="10 11">Pyrroline-5-carboxylate reductase</fullName>
        <shortName evidence="10">P5C reductase</shortName>
        <shortName evidence="10">P5CR</shortName>
        <ecNumber evidence="10 11">1.5.1.2</ecNumber>
    </recommendedName>
    <alternativeName>
        <fullName evidence="10">PCA reductase</fullName>
    </alternativeName>
</protein>